<dbReference type="InterPro" id="IPR009003">
    <property type="entry name" value="Peptidase_S1_PA"/>
</dbReference>
<organism evidence="2 3">
    <name type="scientific">Actinoallomurus iriomotensis</name>
    <dbReference type="NCBI Taxonomy" id="478107"/>
    <lineage>
        <taxon>Bacteria</taxon>
        <taxon>Bacillati</taxon>
        <taxon>Actinomycetota</taxon>
        <taxon>Actinomycetes</taxon>
        <taxon>Streptosporangiales</taxon>
        <taxon>Thermomonosporaceae</taxon>
        <taxon>Actinoallomurus</taxon>
    </lineage>
</organism>
<evidence type="ECO:0000256" key="1">
    <source>
        <dbReference type="SAM" id="Phobius"/>
    </source>
</evidence>
<sequence length="134" mass="13768">MIDEVSWRPEPPAGHRVRSRFLALGTVLLAALAGAAVVWLPGGERRHLSGATAVRSAPVTGPPDSAVTASPAVNAARASVVQVMGTAPSCGRRLAGSGFVYATERVLTPAHVLAGMKAPRPSTTAGADPSRRPW</sequence>
<dbReference type="InterPro" id="IPR043504">
    <property type="entry name" value="Peptidase_S1_PA_chymotrypsin"/>
</dbReference>
<keyword evidence="1" id="KW-1133">Transmembrane helix</keyword>
<protein>
    <submittedName>
        <fullName evidence="2">Uncharacterized protein</fullName>
    </submittedName>
</protein>
<dbReference type="Gene3D" id="2.40.10.10">
    <property type="entry name" value="Trypsin-like serine proteases"/>
    <property type="match status" value="1"/>
</dbReference>
<keyword evidence="1" id="KW-0812">Transmembrane</keyword>
<accession>A0A9W6SDC7</accession>
<dbReference type="SUPFAM" id="SSF50494">
    <property type="entry name" value="Trypsin-like serine proteases"/>
    <property type="match status" value="1"/>
</dbReference>
<reference evidence="2" key="1">
    <citation type="submission" date="2023-03" db="EMBL/GenBank/DDBJ databases">
        <title>Actinoallomurus iriomotensis NBRC 103684.</title>
        <authorList>
            <person name="Ichikawa N."/>
            <person name="Sato H."/>
            <person name="Tonouchi N."/>
        </authorList>
    </citation>
    <scope>NUCLEOTIDE SEQUENCE</scope>
    <source>
        <strain evidence="2">NBRC 103684</strain>
    </source>
</reference>
<gene>
    <name evidence="2" type="ORF">Airi02_094410</name>
</gene>
<keyword evidence="1" id="KW-0472">Membrane</keyword>
<dbReference type="EMBL" id="BSTK01000020">
    <property type="protein sequence ID" value="GLY91513.1"/>
    <property type="molecule type" value="Genomic_DNA"/>
</dbReference>
<keyword evidence="3" id="KW-1185">Reference proteome</keyword>
<feature type="transmembrane region" description="Helical" evidence="1">
    <location>
        <begin position="21"/>
        <end position="40"/>
    </location>
</feature>
<comment type="caution">
    <text evidence="2">The sequence shown here is derived from an EMBL/GenBank/DDBJ whole genome shotgun (WGS) entry which is preliminary data.</text>
</comment>
<evidence type="ECO:0000313" key="2">
    <source>
        <dbReference type="EMBL" id="GLY91513.1"/>
    </source>
</evidence>
<evidence type="ECO:0000313" key="3">
    <source>
        <dbReference type="Proteomes" id="UP001165074"/>
    </source>
</evidence>
<dbReference type="AlphaFoldDB" id="A0A9W6SDC7"/>
<proteinExistence type="predicted"/>
<name>A0A9W6SDC7_9ACTN</name>
<dbReference type="RefSeq" id="WP_285583126.1">
    <property type="nucleotide sequence ID" value="NZ_BSTK01000020.1"/>
</dbReference>
<dbReference type="Proteomes" id="UP001165074">
    <property type="component" value="Unassembled WGS sequence"/>
</dbReference>